<dbReference type="InterPro" id="IPR051448">
    <property type="entry name" value="CdaR-like_regulators"/>
</dbReference>
<dbReference type="InterPro" id="IPR042070">
    <property type="entry name" value="PucR_C-HTH_sf"/>
</dbReference>
<dbReference type="OrthoDB" id="3190266at2"/>
<dbReference type="GO" id="GO:0003677">
    <property type="term" value="F:DNA binding"/>
    <property type="evidence" value="ECO:0007669"/>
    <property type="project" value="UniProtKB-KW"/>
</dbReference>
<name>A0A4R2QQC3_9PSEU</name>
<proteinExistence type="predicted"/>
<evidence type="ECO:0000313" key="3">
    <source>
        <dbReference type="Proteomes" id="UP000294911"/>
    </source>
</evidence>
<gene>
    <name evidence="2" type="ORF">EV191_10684</name>
</gene>
<dbReference type="PANTHER" id="PTHR33744:SF17">
    <property type="entry name" value="CONSERVED PROTEIN"/>
    <property type="match status" value="1"/>
</dbReference>
<dbReference type="Proteomes" id="UP000294911">
    <property type="component" value="Unassembled WGS sequence"/>
</dbReference>
<dbReference type="InterPro" id="IPR025736">
    <property type="entry name" value="PucR_C-HTH_dom"/>
</dbReference>
<dbReference type="PANTHER" id="PTHR33744">
    <property type="entry name" value="CARBOHYDRATE DIACID REGULATOR"/>
    <property type="match status" value="1"/>
</dbReference>
<dbReference type="Pfam" id="PF13556">
    <property type="entry name" value="HTH_30"/>
    <property type="match status" value="1"/>
</dbReference>
<comment type="caution">
    <text evidence="2">The sequence shown here is derived from an EMBL/GenBank/DDBJ whole genome shotgun (WGS) entry which is preliminary data.</text>
</comment>
<dbReference type="AlphaFoldDB" id="A0A4R2QQC3"/>
<reference evidence="2 3" key="1">
    <citation type="submission" date="2019-03" db="EMBL/GenBank/DDBJ databases">
        <title>Genomic Encyclopedia of Type Strains, Phase IV (KMG-IV): sequencing the most valuable type-strain genomes for metagenomic binning, comparative biology and taxonomic classification.</title>
        <authorList>
            <person name="Goeker M."/>
        </authorList>
    </citation>
    <scope>NUCLEOTIDE SEQUENCE [LARGE SCALE GENOMIC DNA]</scope>
    <source>
        <strain evidence="2 3">DSM 45765</strain>
    </source>
</reference>
<keyword evidence="2" id="KW-0238">DNA-binding</keyword>
<protein>
    <submittedName>
        <fullName evidence="2">DNA-binding PucR family transcriptional regulator</fullName>
    </submittedName>
</protein>
<dbReference type="Gene3D" id="1.10.10.2840">
    <property type="entry name" value="PucR C-terminal helix-turn-helix domain"/>
    <property type="match status" value="1"/>
</dbReference>
<sequence length="511" mass="54217">MIDVRSVVDRVGTTLLHASYVPDKPRGVSDVVIAEPDGRTQIGSGDLVLAVAANTAADAVRLTEQCGAQEAAALLCKPPLAKRVGVQRAARQAGTALIEVRAGTSWTQLVLLLRGVLDDASDEVHAPEGEPGSADLFRMADAVAAVVDAPVTIEDANSRVLAYSARQDRTDPARVSTVMGRRIPNDVMAKFRSRGVFRDLSKGKQTIYVPEQPDGTLPRLIVPIRLGGELLGSMWAVVPGPVAEERAAAFADAGPVVALQLLRRRARAGARQARVAELLRGLLQGTGSSKLAAAEMDLVAGPYRVVAIDAVNAEAPDAEGVRLALAERIARGVGAPLVTEVDGLLYAIVPVDSWSRFREGLATERNHGSLVAGAGEPVGLAELPRSRGQADETLGLLHAGLVAGPVADHGQAWQVLTLHRLAVNVGSGLTELGPLESLRAHDSANGTNYVDTLYEWLRHPGDPRAAGEALCIHPNTLRYRMRKVLAITEIDLDDPDTRLALLAQLIALRWN</sequence>
<keyword evidence="3" id="KW-1185">Reference proteome</keyword>
<organism evidence="2 3">
    <name type="scientific">Tamaricihabitans halophyticus</name>
    <dbReference type="NCBI Taxonomy" id="1262583"/>
    <lineage>
        <taxon>Bacteria</taxon>
        <taxon>Bacillati</taxon>
        <taxon>Actinomycetota</taxon>
        <taxon>Actinomycetes</taxon>
        <taxon>Pseudonocardiales</taxon>
        <taxon>Pseudonocardiaceae</taxon>
        <taxon>Tamaricihabitans</taxon>
    </lineage>
</organism>
<evidence type="ECO:0000313" key="2">
    <source>
        <dbReference type="EMBL" id="TCP51920.1"/>
    </source>
</evidence>
<accession>A0A4R2QQC3</accession>
<dbReference type="RefSeq" id="WP_132877792.1">
    <property type="nucleotide sequence ID" value="NZ_SLXQ01000006.1"/>
</dbReference>
<dbReference type="EMBL" id="SLXQ01000006">
    <property type="protein sequence ID" value="TCP51920.1"/>
    <property type="molecule type" value="Genomic_DNA"/>
</dbReference>
<feature type="domain" description="PucR C-terminal helix-turn-helix" evidence="1">
    <location>
        <begin position="450"/>
        <end position="506"/>
    </location>
</feature>
<evidence type="ECO:0000259" key="1">
    <source>
        <dbReference type="Pfam" id="PF13556"/>
    </source>
</evidence>